<dbReference type="AlphaFoldDB" id="A0A0A9CA72"/>
<evidence type="ECO:0000313" key="1">
    <source>
        <dbReference type="EMBL" id="JAD68412.1"/>
    </source>
</evidence>
<proteinExistence type="predicted"/>
<dbReference type="EMBL" id="GBRH01229483">
    <property type="protein sequence ID" value="JAD68412.1"/>
    <property type="molecule type" value="Transcribed_RNA"/>
</dbReference>
<protein>
    <submittedName>
        <fullName evidence="1">Uncharacterized protein</fullName>
    </submittedName>
</protein>
<reference evidence="1" key="1">
    <citation type="submission" date="2014-09" db="EMBL/GenBank/DDBJ databases">
        <authorList>
            <person name="Magalhaes I.L.F."/>
            <person name="Oliveira U."/>
            <person name="Santos F.R."/>
            <person name="Vidigal T.H.D.A."/>
            <person name="Brescovit A.D."/>
            <person name="Santos A.J."/>
        </authorList>
    </citation>
    <scope>NUCLEOTIDE SEQUENCE</scope>
    <source>
        <tissue evidence="1">Shoot tissue taken approximately 20 cm above the soil surface</tissue>
    </source>
</reference>
<sequence>MDKRSVGTLGSFLKTSRQAPAILPSCSALTNSVSSTFAPHPTFMMIPSFPRASRTSLLTMCRVSLFSMHVITSTSDSEARS</sequence>
<accession>A0A0A9CA72</accession>
<name>A0A0A9CA72_ARUDO</name>
<reference evidence="1" key="2">
    <citation type="journal article" date="2015" name="Data Brief">
        <title>Shoot transcriptome of the giant reed, Arundo donax.</title>
        <authorList>
            <person name="Barrero R.A."/>
            <person name="Guerrero F.D."/>
            <person name="Moolhuijzen P."/>
            <person name="Goolsby J.A."/>
            <person name="Tidwell J."/>
            <person name="Bellgard S.E."/>
            <person name="Bellgard M.I."/>
        </authorList>
    </citation>
    <scope>NUCLEOTIDE SEQUENCE</scope>
    <source>
        <tissue evidence="1">Shoot tissue taken approximately 20 cm above the soil surface</tissue>
    </source>
</reference>
<organism evidence="1">
    <name type="scientific">Arundo donax</name>
    <name type="common">Giant reed</name>
    <name type="synonym">Donax arundinaceus</name>
    <dbReference type="NCBI Taxonomy" id="35708"/>
    <lineage>
        <taxon>Eukaryota</taxon>
        <taxon>Viridiplantae</taxon>
        <taxon>Streptophyta</taxon>
        <taxon>Embryophyta</taxon>
        <taxon>Tracheophyta</taxon>
        <taxon>Spermatophyta</taxon>
        <taxon>Magnoliopsida</taxon>
        <taxon>Liliopsida</taxon>
        <taxon>Poales</taxon>
        <taxon>Poaceae</taxon>
        <taxon>PACMAD clade</taxon>
        <taxon>Arundinoideae</taxon>
        <taxon>Arundineae</taxon>
        <taxon>Arundo</taxon>
    </lineage>
</organism>